<evidence type="ECO:0000256" key="1">
    <source>
        <dbReference type="SAM" id="MobiDB-lite"/>
    </source>
</evidence>
<feature type="compositionally biased region" description="Basic residues" evidence="1">
    <location>
        <begin position="200"/>
        <end position="209"/>
    </location>
</feature>
<evidence type="ECO:0000313" key="2">
    <source>
        <dbReference type="EMBL" id="HGY10312.1"/>
    </source>
</evidence>
<dbReference type="InterPro" id="IPR007710">
    <property type="entry name" value="Nucleoside_deoxyribTrfase"/>
</dbReference>
<gene>
    <name evidence="2" type="ORF">ENK37_09750</name>
</gene>
<organism evidence="2">
    <name type="scientific">Oceanithermus profundus</name>
    <dbReference type="NCBI Taxonomy" id="187137"/>
    <lineage>
        <taxon>Bacteria</taxon>
        <taxon>Thermotogati</taxon>
        <taxon>Deinococcota</taxon>
        <taxon>Deinococci</taxon>
        <taxon>Thermales</taxon>
        <taxon>Thermaceae</taxon>
        <taxon>Oceanithermus</taxon>
    </lineage>
</organism>
<feature type="non-terminal residue" evidence="2">
    <location>
        <position position="246"/>
    </location>
</feature>
<dbReference type="Proteomes" id="UP000885759">
    <property type="component" value="Unassembled WGS sequence"/>
</dbReference>
<protein>
    <submittedName>
        <fullName evidence="2">Uncharacterized protein</fullName>
    </submittedName>
</protein>
<proteinExistence type="predicted"/>
<sequence>MNPHGRARELAAGEAPVYVATRLYEPSGRYLGARLERGCLKGLRAALIERGLEPREPLTFLPFRDSNSALWGVPAEEFSRAVYDLDRRRVEEAYALLAPLGDLQPDSGVAFEVGYAAGTGTPRCSCGSTSSPFATTTPAKSTSRHRCSGSSPLESAFRKPRGLPAAGVGQPGRGRGGVERAVPPPGEVASTSGRATSGHGRARARAPRVRRWAVRDATLLGGAGAKGAGARGFYGERFAALRGGRP</sequence>
<name>A0A7C4ZEC1_9DEIN</name>
<dbReference type="AlphaFoldDB" id="A0A7C4ZEC1"/>
<dbReference type="Gene3D" id="3.40.50.450">
    <property type="match status" value="1"/>
</dbReference>
<reference evidence="2" key="1">
    <citation type="journal article" date="2020" name="mSystems">
        <title>Genome- and Community-Level Interaction Insights into Carbon Utilization and Element Cycling Functions of Hydrothermarchaeota in Hydrothermal Sediment.</title>
        <authorList>
            <person name="Zhou Z."/>
            <person name="Liu Y."/>
            <person name="Xu W."/>
            <person name="Pan J."/>
            <person name="Luo Z.H."/>
            <person name="Li M."/>
        </authorList>
    </citation>
    <scope>NUCLEOTIDE SEQUENCE [LARGE SCALE GENOMIC DNA]</scope>
    <source>
        <strain evidence="2">HyVt-570</strain>
    </source>
</reference>
<comment type="caution">
    <text evidence="2">The sequence shown here is derived from an EMBL/GenBank/DDBJ whole genome shotgun (WGS) entry which is preliminary data.</text>
</comment>
<accession>A0A7C4ZEC1</accession>
<feature type="compositionally biased region" description="Low complexity" evidence="1">
    <location>
        <begin position="128"/>
        <end position="141"/>
    </location>
</feature>
<dbReference type="Pfam" id="PF05014">
    <property type="entry name" value="Nuc_deoxyrib_tr"/>
    <property type="match status" value="1"/>
</dbReference>
<feature type="region of interest" description="Disordered" evidence="1">
    <location>
        <begin position="124"/>
        <end position="209"/>
    </location>
</feature>
<dbReference type="EMBL" id="DRPZ01000244">
    <property type="protein sequence ID" value="HGY10312.1"/>
    <property type="molecule type" value="Genomic_DNA"/>
</dbReference>
<dbReference type="SUPFAM" id="SSF52309">
    <property type="entry name" value="N-(deoxy)ribosyltransferase-like"/>
    <property type="match status" value="1"/>
</dbReference>